<evidence type="ECO:0000256" key="6">
    <source>
        <dbReference type="ARBA" id="ARBA00023303"/>
    </source>
</evidence>
<keyword evidence="10" id="KW-0915">Sodium</keyword>
<evidence type="ECO:0000256" key="5">
    <source>
        <dbReference type="ARBA" id="ARBA00023136"/>
    </source>
</evidence>
<dbReference type="EMBL" id="RBZP01000002">
    <property type="protein sequence ID" value="RKQ35496.1"/>
    <property type="molecule type" value="Genomic_DNA"/>
</dbReference>
<comment type="activity regulation">
    <text evidence="10">Na(+) is not transported, but it plays an essential structural role and its presence is essential for fluoride channel function.</text>
</comment>
<evidence type="ECO:0000256" key="7">
    <source>
        <dbReference type="ARBA" id="ARBA00035120"/>
    </source>
</evidence>
<feature type="transmembrane region" description="Helical" evidence="10">
    <location>
        <begin position="69"/>
        <end position="87"/>
    </location>
</feature>
<accession>A0A495AAB5</accession>
<comment type="function">
    <text evidence="9 10">Fluoride-specific ion channel. Important for reducing fluoride concentration in the cell, thus reducing its toxicity.</text>
</comment>
<dbReference type="Proteomes" id="UP000269301">
    <property type="component" value="Unassembled WGS sequence"/>
</dbReference>
<keyword evidence="10" id="KW-0406">Ion transport</keyword>
<evidence type="ECO:0000313" key="12">
    <source>
        <dbReference type="Proteomes" id="UP000269301"/>
    </source>
</evidence>
<evidence type="ECO:0000256" key="2">
    <source>
        <dbReference type="ARBA" id="ARBA00022475"/>
    </source>
</evidence>
<comment type="similarity">
    <text evidence="7 10">Belongs to the fluoride channel Fluc/FEX (TC 1.A.43) family.</text>
</comment>
<evidence type="ECO:0000256" key="9">
    <source>
        <dbReference type="ARBA" id="ARBA00049940"/>
    </source>
</evidence>
<reference evidence="11 12" key="1">
    <citation type="journal article" date="2016" name="Int. J. Syst. Evol. Microbiol.">
        <title>Oceanobacillus halophilus sp. nov., a novel moderately halophilic bacterium from a hypersaline lake.</title>
        <authorList>
            <person name="Amoozegar M.A."/>
            <person name="Bagheri M."/>
            <person name="Makhdoumi A."/>
            <person name="Nikou M.M."/>
            <person name="Fazeli S.A.S."/>
            <person name="Schumann P."/>
            <person name="Sproer C."/>
            <person name="Sanchez-Porro C."/>
            <person name="Ventosa A."/>
        </authorList>
    </citation>
    <scope>NUCLEOTIDE SEQUENCE [LARGE SCALE GENOMIC DNA]</scope>
    <source>
        <strain evidence="11 12">DSM 23996</strain>
    </source>
</reference>
<comment type="subcellular location">
    <subcellularLocation>
        <location evidence="1 10">Cell membrane</location>
        <topology evidence="1 10">Multi-pass membrane protein</topology>
    </subcellularLocation>
</comment>
<keyword evidence="5 10" id="KW-0472">Membrane</keyword>
<keyword evidence="3 10" id="KW-0812">Transmembrane</keyword>
<dbReference type="RefSeq" id="WP_121203127.1">
    <property type="nucleotide sequence ID" value="NZ_RBZP01000002.1"/>
</dbReference>
<protein>
    <recommendedName>
        <fullName evidence="10">Fluoride-specific ion channel FluC</fullName>
    </recommendedName>
</protein>
<evidence type="ECO:0000256" key="3">
    <source>
        <dbReference type="ARBA" id="ARBA00022692"/>
    </source>
</evidence>
<dbReference type="OrthoDB" id="9799631at2"/>
<dbReference type="NCBIfam" id="TIGR00494">
    <property type="entry name" value="crcB"/>
    <property type="match status" value="1"/>
</dbReference>
<gene>
    <name evidence="10 11" type="primary">crcB</name>
    <name evidence="10" type="synonym">fluC</name>
    <name evidence="11" type="ORF">D8M06_04240</name>
</gene>
<dbReference type="Pfam" id="PF02537">
    <property type="entry name" value="CRCB"/>
    <property type="match status" value="1"/>
</dbReference>
<sequence length="130" mass="14181">MSKRINNKIYIAVGIGGMIGAISRYGVSTVFSSFDSFPFGTLTANLLGCFLLSYLLNQKQLKRLLSLEVNIGLTTGIIGAFTTYSTFAVETLELMKRSVILAILYILISILGGLAFCYLGFHVAKRKKVA</sequence>
<comment type="caution">
    <text evidence="11">The sequence shown here is derived from an EMBL/GenBank/DDBJ whole genome shotgun (WGS) entry which is preliminary data.</text>
</comment>
<dbReference type="PANTHER" id="PTHR28259:SF1">
    <property type="entry name" value="FLUORIDE EXPORT PROTEIN 1-RELATED"/>
    <property type="match status" value="1"/>
</dbReference>
<dbReference type="GO" id="GO:0005886">
    <property type="term" value="C:plasma membrane"/>
    <property type="evidence" value="ECO:0007669"/>
    <property type="project" value="UniProtKB-SubCell"/>
</dbReference>
<keyword evidence="10" id="KW-0813">Transport</keyword>
<keyword evidence="4 10" id="KW-1133">Transmembrane helix</keyword>
<organism evidence="11 12">
    <name type="scientific">Oceanobacillus halophilus</name>
    <dbReference type="NCBI Taxonomy" id="930130"/>
    <lineage>
        <taxon>Bacteria</taxon>
        <taxon>Bacillati</taxon>
        <taxon>Bacillota</taxon>
        <taxon>Bacilli</taxon>
        <taxon>Bacillales</taxon>
        <taxon>Bacillaceae</taxon>
        <taxon>Oceanobacillus</taxon>
    </lineage>
</organism>
<feature type="transmembrane region" description="Helical" evidence="10">
    <location>
        <begin position="39"/>
        <end position="57"/>
    </location>
</feature>
<keyword evidence="10" id="KW-0479">Metal-binding</keyword>
<evidence type="ECO:0000313" key="11">
    <source>
        <dbReference type="EMBL" id="RKQ35496.1"/>
    </source>
</evidence>
<keyword evidence="6 10" id="KW-0407">Ion channel</keyword>
<evidence type="ECO:0000256" key="8">
    <source>
        <dbReference type="ARBA" id="ARBA00035585"/>
    </source>
</evidence>
<evidence type="ECO:0000256" key="1">
    <source>
        <dbReference type="ARBA" id="ARBA00004651"/>
    </source>
</evidence>
<feature type="binding site" evidence="10">
    <location>
        <position position="82"/>
    </location>
    <ligand>
        <name>Na(+)</name>
        <dbReference type="ChEBI" id="CHEBI:29101"/>
        <note>structural</note>
    </ligand>
</feature>
<keyword evidence="2 10" id="KW-1003">Cell membrane</keyword>
<dbReference type="PANTHER" id="PTHR28259">
    <property type="entry name" value="FLUORIDE EXPORT PROTEIN 1-RELATED"/>
    <property type="match status" value="1"/>
</dbReference>
<comment type="catalytic activity">
    <reaction evidence="8">
        <text>fluoride(in) = fluoride(out)</text>
        <dbReference type="Rhea" id="RHEA:76159"/>
        <dbReference type="ChEBI" id="CHEBI:17051"/>
    </reaction>
    <physiologicalReaction direction="left-to-right" evidence="8">
        <dbReference type="Rhea" id="RHEA:76160"/>
    </physiologicalReaction>
</comment>
<dbReference type="AlphaFoldDB" id="A0A495AAB5"/>
<dbReference type="GO" id="GO:0046872">
    <property type="term" value="F:metal ion binding"/>
    <property type="evidence" value="ECO:0007669"/>
    <property type="project" value="UniProtKB-KW"/>
</dbReference>
<dbReference type="InterPro" id="IPR003691">
    <property type="entry name" value="FluC"/>
</dbReference>
<proteinExistence type="inferred from homology"/>
<keyword evidence="12" id="KW-1185">Reference proteome</keyword>
<feature type="transmembrane region" description="Helical" evidence="10">
    <location>
        <begin position="9"/>
        <end position="27"/>
    </location>
</feature>
<dbReference type="GO" id="GO:0062054">
    <property type="term" value="F:fluoride channel activity"/>
    <property type="evidence" value="ECO:0007669"/>
    <property type="project" value="UniProtKB-UniRule"/>
</dbReference>
<evidence type="ECO:0000256" key="4">
    <source>
        <dbReference type="ARBA" id="ARBA00022989"/>
    </source>
</evidence>
<name>A0A495AAB5_9BACI</name>
<evidence type="ECO:0000256" key="10">
    <source>
        <dbReference type="HAMAP-Rule" id="MF_00454"/>
    </source>
</evidence>
<feature type="transmembrane region" description="Helical" evidence="10">
    <location>
        <begin position="99"/>
        <end position="121"/>
    </location>
</feature>
<dbReference type="HAMAP" id="MF_00454">
    <property type="entry name" value="FluC"/>
    <property type="match status" value="1"/>
</dbReference>
<dbReference type="GO" id="GO:0140114">
    <property type="term" value="P:cellular detoxification of fluoride"/>
    <property type="evidence" value="ECO:0007669"/>
    <property type="project" value="UniProtKB-UniRule"/>
</dbReference>
<feature type="binding site" evidence="10">
    <location>
        <position position="79"/>
    </location>
    <ligand>
        <name>Na(+)</name>
        <dbReference type="ChEBI" id="CHEBI:29101"/>
        <note>structural</note>
    </ligand>
</feature>